<gene>
    <name evidence="2" type="ORF">XNOV1_A008948</name>
</gene>
<protein>
    <submittedName>
        <fullName evidence="2">Uncharacterized protein</fullName>
    </submittedName>
</protein>
<evidence type="ECO:0000313" key="2">
    <source>
        <dbReference type="EMBL" id="CAJ1059354.1"/>
    </source>
</evidence>
<feature type="compositionally biased region" description="Basic and acidic residues" evidence="1">
    <location>
        <begin position="67"/>
        <end position="79"/>
    </location>
</feature>
<dbReference type="EMBL" id="OY660869">
    <property type="protein sequence ID" value="CAJ1059354.1"/>
    <property type="molecule type" value="Genomic_DNA"/>
</dbReference>
<accession>A0AAV1FF06</accession>
<feature type="compositionally biased region" description="Basic residues" evidence="1">
    <location>
        <begin position="1"/>
        <end position="14"/>
    </location>
</feature>
<proteinExistence type="predicted"/>
<feature type="region of interest" description="Disordered" evidence="1">
    <location>
        <begin position="1"/>
        <end position="116"/>
    </location>
</feature>
<keyword evidence="3" id="KW-1185">Reference proteome</keyword>
<reference evidence="2" key="1">
    <citation type="submission" date="2023-08" db="EMBL/GenBank/DDBJ databases">
        <authorList>
            <person name="Alioto T."/>
            <person name="Alioto T."/>
            <person name="Gomez Garrido J."/>
        </authorList>
    </citation>
    <scope>NUCLEOTIDE SEQUENCE</scope>
</reference>
<sequence length="116" mass="13547">MELSRNKTKPRLHTNHLCPGCRAGTSLCEAPTTGRQIPDPAARSRDDHRKNNNNNSPIIQNTTHNSESAHKDLTNREKNTQSFRHERKASEIFHRSKKFKEERRETTSQRKKFKKD</sequence>
<dbReference type="AlphaFoldDB" id="A0AAV1FF06"/>
<feature type="compositionally biased region" description="Polar residues" evidence="1">
    <location>
        <begin position="56"/>
        <end position="66"/>
    </location>
</feature>
<feature type="compositionally biased region" description="Basic and acidic residues" evidence="1">
    <location>
        <begin position="88"/>
        <end position="108"/>
    </location>
</feature>
<dbReference type="Proteomes" id="UP001178508">
    <property type="component" value="Chromosome 6"/>
</dbReference>
<organism evidence="2 3">
    <name type="scientific">Xyrichtys novacula</name>
    <name type="common">Pearly razorfish</name>
    <name type="synonym">Hemipteronotus novacula</name>
    <dbReference type="NCBI Taxonomy" id="13765"/>
    <lineage>
        <taxon>Eukaryota</taxon>
        <taxon>Metazoa</taxon>
        <taxon>Chordata</taxon>
        <taxon>Craniata</taxon>
        <taxon>Vertebrata</taxon>
        <taxon>Euteleostomi</taxon>
        <taxon>Actinopterygii</taxon>
        <taxon>Neopterygii</taxon>
        <taxon>Teleostei</taxon>
        <taxon>Neoteleostei</taxon>
        <taxon>Acanthomorphata</taxon>
        <taxon>Eupercaria</taxon>
        <taxon>Labriformes</taxon>
        <taxon>Labridae</taxon>
        <taxon>Xyrichtys</taxon>
    </lineage>
</organism>
<evidence type="ECO:0000313" key="3">
    <source>
        <dbReference type="Proteomes" id="UP001178508"/>
    </source>
</evidence>
<name>A0AAV1FF06_XYRNO</name>
<evidence type="ECO:0000256" key="1">
    <source>
        <dbReference type="SAM" id="MobiDB-lite"/>
    </source>
</evidence>